<comment type="caution">
    <text evidence="1">The sequence shown here is derived from an EMBL/GenBank/DDBJ whole genome shotgun (WGS) entry which is preliminary data.</text>
</comment>
<evidence type="ECO:0000313" key="1">
    <source>
        <dbReference type="EMBL" id="POM75294.1"/>
    </source>
</evidence>
<dbReference type="EMBL" id="NCKW01003915">
    <property type="protein sequence ID" value="POM75294.1"/>
    <property type="molecule type" value="Genomic_DNA"/>
</dbReference>
<dbReference type="GO" id="GO:0000428">
    <property type="term" value="C:DNA-directed RNA polymerase complex"/>
    <property type="evidence" value="ECO:0007669"/>
    <property type="project" value="UniProtKB-KW"/>
</dbReference>
<organism evidence="1 2">
    <name type="scientific">Phytophthora palmivora</name>
    <dbReference type="NCBI Taxonomy" id="4796"/>
    <lineage>
        <taxon>Eukaryota</taxon>
        <taxon>Sar</taxon>
        <taxon>Stramenopiles</taxon>
        <taxon>Oomycota</taxon>
        <taxon>Peronosporomycetes</taxon>
        <taxon>Peronosporales</taxon>
        <taxon>Peronosporaceae</taxon>
        <taxon>Phytophthora</taxon>
    </lineage>
</organism>
<proteinExistence type="predicted"/>
<sequence length="40" mass="4599">MASTQFSYSSARLRRVKYLQYGVFSPEQISAIVDTKENKV</sequence>
<name>A0A2P4YBW3_9STRA</name>
<feature type="non-terminal residue" evidence="1">
    <location>
        <position position="40"/>
    </location>
</feature>
<reference evidence="1 2" key="1">
    <citation type="journal article" date="2017" name="Genome Biol. Evol.">
        <title>Phytophthora megakarya and P. palmivora, closely related causal agents of cacao black pod rot, underwent increases in genome sizes and gene numbers by different mechanisms.</title>
        <authorList>
            <person name="Ali S.S."/>
            <person name="Shao J."/>
            <person name="Lary D.J."/>
            <person name="Kronmiller B."/>
            <person name="Shen D."/>
            <person name="Strem M.D."/>
            <person name="Amoako-Attah I."/>
            <person name="Akrofi A.Y."/>
            <person name="Begoude B.A."/>
            <person name="Ten Hoopen G.M."/>
            <person name="Coulibaly K."/>
            <person name="Kebe B.I."/>
            <person name="Melnick R.L."/>
            <person name="Guiltinan M.J."/>
            <person name="Tyler B.M."/>
            <person name="Meinhardt L.W."/>
            <person name="Bailey B.A."/>
        </authorList>
    </citation>
    <scope>NUCLEOTIDE SEQUENCE [LARGE SCALE GENOMIC DNA]</scope>
    <source>
        <strain evidence="2">sbr112.9</strain>
    </source>
</reference>
<protein>
    <submittedName>
        <fullName evidence="1">DNA-directed RNA polymerase II largest subunit</fullName>
    </submittedName>
</protein>
<keyword evidence="1" id="KW-0240">DNA-directed RNA polymerase</keyword>
<dbReference type="Proteomes" id="UP000237271">
    <property type="component" value="Unassembled WGS sequence"/>
</dbReference>
<dbReference type="AlphaFoldDB" id="A0A2P4YBW3"/>
<evidence type="ECO:0000313" key="2">
    <source>
        <dbReference type="Proteomes" id="UP000237271"/>
    </source>
</evidence>
<keyword evidence="1" id="KW-0804">Transcription</keyword>
<accession>A0A2P4YBW3</accession>
<keyword evidence="2" id="KW-1185">Reference proteome</keyword>
<dbReference type="OrthoDB" id="270392at2759"/>
<gene>
    <name evidence="1" type="ORF">PHPALM_7618</name>
</gene>